<proteinExistence type="predicted"/>
<dbReference type="Proteomes" id="UP000036938">
    <property type="component" value="Unassembled WGS sequence"/>
</dbReference>
<evidence type="ECO:0000259" key="3">
    <source>
        <dbReference type="Pfam" id="PF23666"/>
    </source>
</evidence>
<feature type="domain" description="GTA TIM-barrel-like" evidence="1">
    <location>
        <begin position="445"/>
        <end position="741"/>
    </location>
</feature>
<dbReference type="InterPro" id="IPR025195">
    <property type="entry name" value="GTA_TIM_dom"/>
</dbReference>
<evidence type="ECO:0000313" key="4">
    <source>
        <dbReference type="EMBL" id="KNG92769.1"/>
    </source>
</evidence>
<dbReference type="RefSeq" id="WP_050531712.1">
    <property type="nucleotide sequence ID" value="NZ_AQQZ01000007.1"/>
</dbReference>
<dbReference type="PATRIC" id="fig|1317121.7.peg.3711"/>
<feature type="domain" description="Rcc01698-like C-terminal" evidence="3">
    <location>
        <begin position="1054"/>
        <end position="1153"/>
    </location>
</feature>
<feature type="domain" description="Tip attachment protein J" evidence="2">
    <location>
        <begin position="800"/>
        <end position="962"/>
    </location>
</feature>
<dbReference type="Pfam" id="PF13550">
    <property type="entry name" value="Phage-tail_3"/>
    <property type="match status" value="1"/>
</dbReference>
<evidence type="ECO:0000313" key="5">
    <source>
        <dbReference type="Proteomes" id="UP000036938"/>
    </source>
</evidence>
<dbReference type="STRING" id="1317121.ATO11_14935"/>
<dbReference type="Pfam" id="PF23666">
    <property type="entry name" value="Rcc01698_C"/>
    <property type="match status" value="1"/>
</dbReference>
<evidence type="ECO:0000259" key="2">
    <source>
        <dbReference type="Pfam" id="PF13550"/>
    </source>
</evidence>
<keyword evidence="5" id="KW-1185">Reference proteome</keyword>
<dbReference type="Pfam" id="PF13547">
    <property type="entry name" value="GTA_TIM"/>
    <property type="match status" value="1"/>
</dbReference>
<dbReference type="Gene3D" id="3.20.20.80">
    <property type="entry name" value="Glycosidases"/>
    <property type="match status" value="1"/>
</dbReference>
<dbReference type="OrthoDB" id="8445115at2"/>
<dbReference type="SUPFAM" id="SSF51445">
    <property type="entry name" value="(Trans)glycosidases"/>
    <property type="match status" value="1"/>
</dbReference>
<gene>
    <name evidence="4" type="ORF">ATO11_14935</name>
</gene>
<name>A0A0L1JLY6_9RHOB</name>
<dbReference type="InterPro" id="IPR017853">
    <property type="entry name" value="GH"/>
</dbReference>
<sequence>MATILLSVAGAAIGGSIGGTFLGLSAVAAGRFVGATLGRAIDARLMGQGSATVKRGQVDRFRLTGAGEGAAIAHAYGRLRVPGHVIWATEFTEKVKTSGGGGKGAAPAEPEVKTYSYSVSLAIALGEGEITGVHRVWADGAEVSPDDLNMRVYHGTDDQLPDPKIEAVEGAGTVPAYRGTAYVVMEDLSLTQFGNRIPQFNFEITRPVAEDAESADGSMARGIRAVAMMPGSGEYALATEQVHIKYGKGSSASANVNTPSGLTDFETSLQQLDQEVPNCEAASLIVSWFGSDLRCGSCEIKPKVEQAQFDGKKMPWRVAGLTRTTAEVVPELDGRPVYGGTPTDQSVVQAIRALGEAGKAVTYYPFILMDQMAGNTLPDPYSGEDGQPALPWRGRITTSLAPGVDGSVDGSAAAAAEVDAFFGTASATDFAVAGDAVVYSGPVEWGFRRYILHQAALCAAAGGVDAFCIGSEMRGLTQIRGAGNTFPAVAALRALAAECRALLGPGVKIGYAADWSEYFGYHPQDGSGDVLFHLDPLWADEEIDFIGIDNYMPLSDWRDGPDHLDVAWGDVSNVDYLRANIEGGEGYDWYYAGPQARDVQDRTPITDGAHDEPWVYRYKDVRNWWLNPHHNRIGGVREAVPTDWQPQSKPVWFTEYGCAAVDKGTNQPNKFLDPKSSESSLPHYSTGARDDYIQAQYLRAVMTYWGDPERNPVSEVYGAEMLDMSRAFVWAWDARPFPWFPSLSEEWSDGENYHRGHWITGRVSFRTLADVVREICARAGLVEIDVSDLRGIVRGYTIDDVSDARAALQPLMLRYGFDAIERDGLLVFQMRDGRPAVQVPADDLAEPEGDGATIEAARGSDIELMGRVRVKFFEAEGDYAVISEEAVLAEDRTHNVSESEFPLVLTRAEGRQVAERWLTEARVARDTLRFRLPPSRMDVAAGDVVEVAGAPEAARYRVDRVEVGAGQALEAVRIEPTVYTPSDIDGADPVLAAFVPAIPVLPVFMDLPLISGDEVPHAPHLAVTSLPWPGTVAVYRSSTGADYALDEIVAAPSAIGETETPMFSARSGVIDRGAPLRVSLTQGEVQGITDAALLAGGNLAAIGDGSTGNWELFQFRDVLPLGDGRFELTHRLRGQAGSDGIMPPVWPAGSQIVLLDGTPQQIGLSLNQRRIAQHFRIGPARRPIDDPTYEEVVEAFDGNGLRPYSPAHLAAAPDGGDLVLSWIRRTRIAGDAWDAPEVPLGEESERYLVQVFEAGNLLREEQVSAPDWTYTAAAQVEDGGPAVFEVAVAQISAIYGAGPAARLAWGA</sequence>
<reference evidence="4 5" key="1">
    <citation type="journal article" date="2015" name="Int. J. Syst. Evol. Microbiol.">
        <title>Aestuariivita atlantica sp. nov., isolated from deep sea sediment of the Atlantic Ocean.</title>
        <authorList>
            <person name="Li G."/>
            <person name="Lai Q."/>
            <person name="Du Y."/>
            <person name="Liu X."/>
            <person name="Sun F."/>
            <person name="Shao Z."/>
        </authorList>
    </citation>
    <scope>NUCLEOTIDE SEQUENCE [LARGE SCALE GENOMIC DNA]</scope>
    <source>
        <strain evidence="4 5">22II-S11-z3</strain>
    </source>
</reference>
<organism evidence="4 5">
    <name type="scientific">Pseudaestuariivita atlantica</name>
    <dbReference type="NCBI Taxonomy" id="1317121"/>
    <lineage>
        <taxon>Bacteria</taxon>
        <taxon>Pseudomonadati</taxon>
        <taxon>Pseudomonadota</taxon>
        <taxon>Alphaproteobacteria</taxon>
        <taxon>Rhodobacterales</taxon>
        <taxon>Paracoccaceae</taxon>
        <taxon>Pseudaestuariivita</taxon>
    </lineage>
</organism>
<dbReference type="EMBL" id="AQQZ01000007">
    <property type="protein sequence ID" value="KNG92769.1"/>
    <property type="molecule type" value="Genomic_DNA"/>
</dbReference>
<comment type="caution">
    <text evidence="4">The sequence shown here is derived from an EMBL/GenBank/DDBJ whole genome shotgun (WGS) entry which is preliminary data.</text>
</comment>
<dbReference type="InterPro" id="IPR056490">
    <property type="entry name" value="Rcc01698_C"/>
</dbReference>
<dbReference type="InterPro" id="IPR032876">
    <property type="entry name" value="J_dom"/>
</dbReference>
<protein>
    <submittedName>
        <fullName evidence="4">Phage host specificity protein</fullName>
    </submittedName>
</protein>
<accession>A0A0L1JLY6</accession>
<dbReference type="CDD" id="cd19607">
    <property type="entry name" value="GTA_TIM-barrel-like"/>
    <property type="match status" value="1"/>
</dbReference>
<evidence type="ECO:0000259" key="1">
    <source>
        <dbReference type="Pfam" id="PF13547"/>
    </source>
</evidence>